<evidence type="ECO:0000313" key="2">
    <source>
        <dbReference type="Proteomes" id="UP000887116"/>
    </source>
</evidence>
<keyword evidence="2" id="KW-1185">Reference proteome</keyword>
<sequence>MVLEVECEAFVNGGRVFPELLSADDVLILPTCLCISDADLTSPDTHTTTENLISTVPDSATAFPSPSGSPNSALQYLTDILVATTGTTVTPYPTETTQSCPRDTSQMERLNTPGTSTQIMETDDTPVSPTDAQRCRKIHDTEKQIYQESGRLNFLDYLINGEVKDPNGPSEQLPDLIQQRDKLQAFLNSIKGELALLFPCPFSTCQHNTAPKHLELTATPNANNSLADKLAETHIREEPIIKEKAKKNLLDGFTSPSKTAKRARILQNYSVGAKALIETSNKFQSLAGSDTQPTLTDAATLVAPPPPRSPHNVKVQYQI</sequence>
<dbReference type="Proteomes" id="UP000887116">
    <property type="component" value="Unassembled WGS sequence"/>
</dbReference>
<proteinExistence type="predicted"/>
<reference evidence="1" key="1">
    <citation type="submission" date="2020-07" db="EMBL/GenBank/DDBJ databases">
        <title>Multicomponent nature underlies the extraordinary mechanical properties of spider dragline silk.</title>
        <authorList>
            <person name="Kono N."/>
            <person name="Nakamura H."/>
            <person name="Mori M."/>
            <person name="Yoshida Y."/>
            <person name="Ohtoshi R."/>
            <person name="Malay A.D."/>
            <person name="Moran D.A.P."/>
            <person name="Tomita M."/>
            <person name="Numata K."/>
            <person name="Arakawa K."/>
        </authorList>
    </citation>
    <scope>NUCLEOTIDE SEQUENCE</scope>
</reference>
<name>A0A8X6II46_TRICU</name>
<gene>
    <name evidence="1" type="ORF">TNCT_290271</name>
</gene>
<comment type="caution">
    <text evidence="1">The sequence shown here is derived from an EMBL/GenBank/DDBJ whole genome shotgun (WGS) entry which is preliminary data.</text>
</comment>
<evidence type="ECO:0000313" key="1">
    <source>
        <dbReference type="EMBL" id="GFQ77625.1"/>
    </source>
</evidence>
<dbReference type="AlphaFoldDB" id="A0A8X6II46"/>
<protein>
    <submittedName>
        <fullName evidence="1">Uncharacterized protein</fullName>
    </submittedName>
</protein>
<organism evidence="1 2">
    <name type="scientific">Trichonephila clavata</name>
    <name type="common">Joro spider</name>
    <name type="synonym">Nephila clavata</name>
    <dbReference type="NCBI Taxonomy" id="2740835"/>
    <lineage>
        <taxon>Eukaryota</taxon>
        <taxon>Metazoa</taxon>
        <taxon>Ecdysozoa</taxon>
        <taxon>Arthropoda</taxon>
        <taxon>Chelicerata</taxon>
        <taxon>Arachnida</taxon>
        <taxon>Araneae</taxon>
        <taxon>Araneomorphae</taxon>
        <taxon>Entelegynae</taxon>
        <taxon>Araneoidea</taxon>
        <taxon>Nephilidae</taxon>
        <taxon>Trichonephila</taxon>
    </lineage>
</organism>
<accession>A0A8X6II46</accession>
<dbReference type="EMBL" id="BMAO01002026">
    <property type="protein sequence ID" value="GFQ77625.1"/>
    <property type="molecule type" value="Genomic_DNA"/>
</dbReference>